<feature type="transmembrane region" description="Helical" evidence="3">
    <location>
        <begin position="405"/>
        <end position="427"/>
    </location>
</feature>
<evidence type="ECO:0000256" key="2">
    <source>
        <dbReference type="SAM" id="MobiDB-lite"/>
    </source>
</evidence>
<organism evidence="5 6">
    <name type="scientific">Aspergillus bertholletiae</name>
    <dbReference type="NCBI Taxonomy" id="1226010"/>
    <lineage>
        <taxon>Eukaryota</taxon>
        <taxon>Fungi</taxon>
        <taxon>Dikarya</taxon>
        <taxon>Ascomycota</taxon>
        <taxon>Pezizomycotina</taxon>
        <taxon>Eurotiomycetes</taxon>
        <taxon>Eurotiomycetidae</taxon>
        <taxon>Eurotiales</taxon>
        <taxon>Aspergillaceae</taxon>
        <taxon>Aspergillus</taxon>
        <taxon>Aspergillus subgen. Circumdati</taxon>
    </lineage>
</organism>
<feature type="coiled-coil region" evidence="1">
    <location>
        <begin position="145"/>
        <end position="172"/>
    </location>
</feature>
<dbReference type="Pfam" id="PF17111">
    <property type="entry name" value="PigL_N"/>
    <property type="match status" value="1"/>
</dbReference>
<name>A0A5N7AVJ9_9EURO</name>
<feature type="domain" description="Azaphilone pigments biosynthesis cluster protein L N-terminal" evidence="4">
    <location>
        <begin position="2"/>
        <end position="213"/>
    </location>
</feature>
<dbReference type="InterPro" id="IPR031348">
    <property type="entry name" value="PigL_N"/>
</dbReference>
<reference evidence="5 6" key="1">
    <citation type="submission" date="2019-04" db="EMBL/GenBank/DDBJ databases">
        <title>Friends and foes A comparative genomics studyof 23 Aspergillus species from section Flavi.</title>
        <authorList>
            <consortium name="DOE Joint Genome Institute"/>
            <person name="Kjaerbolling I."/>
            <person name="Vesth T."/>
            <person name="Frisvad J.C."/>
            <person name="Nybo J.L."/>
            <person name="Theobald S."/>
            <person name="Kildgaard S."/>
            <person name="Isbrandt T."/>
            <person name="Kuo A."/>
            <person name="Sato A."/>
            <person name="Lyhne E.K."/>
            <person name="Kogle M.E."/>
            <person name="Wiebenga A."/>
            <person name="Kun R.S."/>
            <person name="Lubbers R.J."/>
            <person name="Makela M.R."/>
            <person name="Barry K."/>
            <person name="Chovatia M."/>
            <person name="Clum A."/>
            <person name="Daum C."/>
            <person name="Haridas S."/>
            <person name="He G."/>
            <person name="LaButti K."/>
            <person name="Lipzen A."/>
            <person name="Mondo S."/>
            <person name="Riley R."/>
            <person name="Salamov A."/>
            <person name="Simmons B.A."/>
            <person name="Magnuson J.K."/>
            <person name="Henrissat B."/>
            <person name="Mortensen U.H."/>
            <person name="Larsen T.O."/>
            <person name="Devries R.P."/>
            <person name="Grigoriev I.V."/>
            <person name="Machida M."/>
            <person name="Baker S.E."/>
            <person name="Andersen M.R."/>
        </authorList>
    </citation>
    <scope>NUCLEOTIDE SEQUENCE [LARGE SCALE GENOMIC DNA]</scope>
    <source>
        <strain evidence="5 6">IBT 29228</strain>
    </source>
</reference>
<keyword evidence="3" id="KW-0812">Transmembrane</keyword>
<dbReference type="AlphaFoldDB" id="A0A5N7AVJ9"/>
<dbReference type="OrthoDB" id="428260at2759"/>
<keyword evidence="1" id="KW-0175">Coiled coil</keyword>
<feature type="region of interest" description="Disordered" evidence="2">
    <location>
        <begin position="223"/>
        <end position="245"/>
    </location>
</feature>
<sequence length="431" mass="48499">MADPVSLATGILALVTFAYGAAQSLLNTFESFQNLPKDVSYLKGDLKSLQGLFNELYSVLSVLGTESDPDIAGLKHPLLGCGEACKDLEILVRKCTKHSTEKKHSVRDWAMLRFRADQIRAVQDTLSIYKATINLSLGSANLRINKATNEALDQYNRMILETQQELRKHISQVDDRLQNLYSRGINSGTDKDEELEQLLKEKFRTKQCLDICEQISESISCGRQSVPMHGSSAAGSTPHAPPAMRNGRLTAEETIIHFLDSFSLETVKTGAELERNCQLIQEKLKQFPVHRIEEVDEIISERCRRQHEKERFSECLLVCDNASQRSEQARVNVFVDVHAAERAHQFVISNVGDLISAKNIRAEPGAKQVLGQVSDTEFLNDHDRGTMEEGAPDERRNRPNGPRNLWDFIDIYASKGLVLLFFFLILLQSAR</sequence>
<feature type="region of interest" description="Disordered" evidence="2">
    <location>
        <begin position="380"/>
        <end position="399"/>
    </location>
</feature>
<keyword evidence="3" id="KW-1133">Transmembrane helix</keyword>
<feature type="compositionally biased region" description="Basic and acidic residues" evidence="2">
    <location>
        <begin position="380"/>
        <end position="397"/>
    </location>
</feature>
<protein>
    <recommendedName>
        <fullName evidence="4">Azaphilone pigments biosynthesis cluster protein L N-terminal domain-containing protein</fullName>
    </recommendedName>
</protein>
<dbReference type="Proteomes" id="UP000326198">
    <property type="component" value="Unassembled WGS sequence"/>
</dbReference>
<evidence type="ECO:0000259" key="4">
    <source>
        <dbReference type="Pfam" id="PF17111"/>
    </source>
</evidence>
<keyword evidence="3" id="KW-0472">Membrane</keyword>
<evidence type="ECO:0000256" key="1">
    <source>
        <dbReference type="SAM" id="Coils"/>
    </source>
</evidence>
<dbReference type="EMBL" id="ML736301">
    <property type="protein sequence ID" value="KAE8373862.1"/>
    <property type="molecule type" value="Genomic_DNA"/>
</dbReference>
<accession>A0A5N7AVJ9</accession>
<evidence type="ECO:0000313" key="5">
    <source>
        <dbReference type="EMBL" id="KAE8373862.1"/>
    </source>
</evidence>
<proteinExistence type="predicted"/>
<evidence type="ECO:0000256" key="3">
    <source>
        <dbReference type="SAM" id="Phobius"/>
    </source>
</evidence>
<evidence type="ECO:0000313" key="6">
    <source>
        <dbReference type="Proteomes" id="UP000326198"/>
    </source>
</evidence>
<gene>
    <name evidence="5" type="ORF">BDV26DRAFT_296532</name>
</gene>
<keyword evidence="6" id="KW-1185">Reference proteome</keyword>